<feature type="transmembrane region" description="Helical" evidence="1">
    <location>
        <begin position="20"/>
        <end position="41"/>
    </location>
</feature>
<accession>A0A4C1YH43</accession>
<organism evidence="2 3">
    <name type="scientific">Eumeta variegata</name>
    <name type="common">Bagworm moth</name>
    <name type="synonym">Eumeta japonica</name>
    <dbReference type="NCBI Taxonomy" id="151549"/>
    <lineage>
        <taxon>Eukaryota</taxon>
        <taxon>Metazoa</taxon>
        <taxon>Ecdysozoa</taxon>
        <taxon>Arthropoda</taxon>
        <taxon>Hexapoda</taxon>
        <taxon>Insecta</taxon>
        <taxon>Pterygota</taxon>
        <taxon>Neoptera</taxon>
        <taxon>Endopterygota</taxon>
        <taxon>Lepidoptera</taxon>
        <taxon>Glossata</taxon>
        <taxon>Ditrysia</taxon>
        <taxon>Tineoidea</taxon>
        <taxon>Psychidae</taxon>
        <taxon>Oiketicinae</taxon>
        <taxon>Eumeta</taxon>
    </lineage>
</organism>
<keyword evidence="3" id="KW-1185">Reference proteome</keyword>
<keyword evidence="1" id="KW-0472">Membrane</keyword>
<sequence length="245" mass="27717">MSTAINIYNRVDVTGLLHGLWWCTTISITHFYMISISTMSYNISEVMTKLNVTVQKILPKENDENILVEEIDNELCYGTLKRIEDAYDDLCNCCSTLNDVFGFSEIFAGFINLLQLGITFYAITMMAVSFEAVQRAARDLRRSLALLSSELHADVGFHRSEMINVPQIESSRNVPQPANALHSIYSGPYKRTALLKIAMVQLSNYEEAKYPMMVRLPRSSVYMDDILGGAQTESEVKQLMLDLTK</sequence>
<dbReference type="AlphaFoldDB" id="A0A4C1YH43"/>
<feature type="transmembrane region" description="Helical" evidence="1">
    <location>
        <begin position="106"/>
        <end position="133"/>
    </location>
</feature>
<evidence type="ECO:0000313" key="2">
    <source>
        <dbReference type="EMBL" id="GBP75486.1"/>
    </source>
</evidence>
<protein>
    <submittedName>
        <fullName evidence="2">Uncharacterized protein</fullName>
    </submittedName>
</protein>
<gene>
    <name evidence="2" type="ORF">EVAR_57224_1</name>
</gene>
<dbReference type="EMBL" id="BGZK01001250">
    <property type="protein sequence ID" value="GBP75486.1"/>
    <property type="molecule type" value="Genomic_DNA"/>
</dbReference>
<keyword evidence="1" id="KW-1133">Transmembrane helix</keyword>
<evidence type="ECO:0000256" key="1">
    <source>
        <dbReference type="SAM" id="Phobius"/>
    </source>
</evidence>
<name>A0A4C1YH43_EUMVA</name>
<reference evidence="2 3" key="1">
    <citation type="journal article" date="2019" name="Commun. Biol.">
        <title>The bagworm genome reveals a unique fibroin gene that provides high tensile strength.</title>
        <authorList>
            <person name="Kono N."/>
            <person name="Nakamura H."/>
            <person name="Ohtoshi R."/>
            <person name="Tomita M."/>
            <person name="Numata K."/>
            <person name="Arakawa K."/>
        </authorList>
    </citation>
    <scope>NUCLEOTIDE SEQUENCE [LARGE SCALE GENOMIC DNA]</scope>
</reference>
<dbReference type="Proteomes" id="UP000299102">
    <property type="component" value="Unassembled WGS sequence"/>
</dbReference>
<comment type="caution">
    <text evidence="2">The sequence shown here is derived from an EMBL/GenBank/DDBJ whole genome shotgun (WGS) entry which is preliminary data.</text>
</comment>
<evidence type="ECO:0000313" key="3">
    <source>
        <dbReference type="Proteomes" id="UP000299102"/>
    </source>
</evidence>
<proteinExistence type="predicted"/>
<keyword evidence="1" id="KW-0812">Transmembrane</keyword>